<accession>A0ABP0PEZ2</accession>
<feature type="region of interest" description="Disordered" evidence="1">
    <location>
        <begin position="292"/>
        <end position="314"/>
    </location>
</feature>
<sequence>MRIFVNNVDGYVAGAICADLVKVSKNIVGTRKCIRDELVPPMVKRIVPGLMTRRAKRARNVRETRATTDVKHDEERILEQDYQVRVSGGPGKVWLVKCKRTGRSFAAKTYNLPGISELKCKEIETEVEILLTVDHPNLARMVDAYESKDTLTLIMELLEGGELFDRIISLALPQLGSPPSVSESANPPQWPTDIELPGVSAASAGNGGAIPLPQHEPPRLEGEALAVSIPGCAEEGSLGAPEISPSTSQRLETNDTVRDPNEHRCSDAADASFGLSNLSLSLDHEAVMDSEASIGQKSTTPSMRPTSPPVQPMPSIVEEPKCGFKWKAIVPDQNITSTWSSTKVEADDSGNFYFFGQPLPPGRACRRILQVILTGLSSSLICGGFFTVSLALSGLWAVPGHRDASSFWSGFMNRMVWSLSPCFLGAFFPGLCNPETMDWESHGFFLLVSLVPFIICDVLFPYLVGTDSHFKIFFSTCFWPTTTCLFFVPSMIAGIRRCRGDPKWQDLTSQVFYICKEGMHFWRDLILLILCFLAAVLPVNYIALDFAVVVPSLSVSHHLSATTWEAADNGVDLAAAFVRPVISLCIKATCLDIFKFASSRISPMLHIYGMFPLALNIGLHNSMAAVLCQDWPSVGIWIACDFLVILWRTQRIGVRRIFFVVEYLPWMSEKEFLRRRGFEAIVMGWGLTAALSSLVMFSPVAWVLPPMLKKFLFPQGMTSVLYLCAVCGADILADVLSLTYLTHACKCDFGSILSHPFSKTLRCAYLSALTVVWAPCALGCFGWVFQHMCVAAFEASCASA</sequence>
<organism evidence="4 5">
    <name type="scientific">Durusdinium trenchii</name>
    <dbReference type="NCBI Taxonomy" id="1381693"/>
    <lineage>
        <taxon>Eukaryota</taxon>
        <taxon>Sar</taxon>
        <taxon>Alveolata</taxon>
        <taxon>Dinophyceae</taxon>
        <taxon>Suessiales</taxon>
        <taxon>Symbiodiniaceae</taxon>
        <taxon>Durusdinium</taxon>
    </lineage>
</organism>
<evidence type="ECO:0000259" key="3">
    <source>
        <dbReference type="SMART" id="SM00220"/>
    </source>
</evidence>
<name>A0ABP0PEZ2_9DINO</name>
<dbReference type="SMART" id="SM00220">
    <property type="entry name" value="S_TKc"/>
    <property type="match status" value="1"/>
</dbReference>
<keyword evidence="2" id="KW-0812">Transmembrane</keyword>
<gene>
    <name evidence="4" type="ORF">CCMP2556_LOCUS36742</name>
</gene>
<feature type="transmembrane region" description="Helical" evidence="2">
    <location>
        <begin position="680"/>
        <end position="700"/>
    </location>
</feature>
<feature type="region of interest" description="Disordered" evidence="1">
    <location>
        <begin position="238"/>
        <end position="261"/>
    </location>
</feature>
<proteinExistence type="predicted"/>
<keyword evidence="2" id="KW-1133">Transmembrane helix</keyword>
<dbReference type="InterPro" id="IPR000719">
    <property type="entry name" value="Prot_kinase_dom"/>
</dbReference>
<evidence type="ECO:0000256" key="2">
    <source>
        <dbReference type="SAM" id="Phobius"/>
    </source>
</evidence>
<feature type="transmembrane region" description="Helical" evidence="2">
    <location>
        <begin position="720"/>
        <end position="742"/>
    </location>
</feature>
<feature type="transmembrane region" description="Helical" evidence="2">
    <location>
        <begin position="631"/>
        <end position="647"/>
    </location>
</feature>
<reference evidence="4 5" key="1">
    <citation type="submission" date="2024-02" db="EMBL/GenBank/DDBJ databases">
        <authorList>
            <person name="Chen Y."/>
            <person name="Shah S."/>
            <person name="Dougan E. K."/>
            <person name="Thang M."/>
            <person name="Chan C."/>
        </authorList>
    </citation>
    <scope>NUCLEOTIDE SEQUENCE [LARGE SCALE GENOMIC DNA]</scope>
</reference>
<dbReference type="Proteomes" id="UP001642484">
    <property type="component" value="Unassembled WGS sequence"/>
</dbReference>
<dbReference type="SUPFAM" id="SSF56112">
    <property type="entry name" value="Protein kinase-like (PK-like)"/>
    <property type="match status" value="1"/>
</dbReference>
<keyword evidence="2" id="KW-0472">Membrane</keyword>
<dbReference type="InterPro" id="IPR011009">
    <property type="entry name" value="Kinase-like_dom_sf"/>
</dbReference>
<evidence type="ECO:0000256" key="1">
    <source>
        <dbReference type="SAM" id="MobiDB-lite"/>
    </source>
</evidence>
<evidence type="ECO:0000313" key="4">
    <source>
        <dbReference type="EMBL" id="CAK9074592.1"/>
    </source>
</evidence>
<protein>
    <recommendedName>
        <fullName evidence="3">Protein kinase domain-containing protein</fullName>
    </recommendedName>
</protein>
<dbReference type="Gene3D" id="3.30.200.20">
    <property type="entry name" value="Phosphorylase Kinase, domain 1"/>
    <property type="match status" value="1"/>
</dbReference>
<keyword evidence="5" id="KW-1185">Reference proteome</keyword>
<dbReference type="EMBL" id="CAXAMN010023028">
    <property type="protein sequence ID" value="CAK9074592.1"/>
    <property type="molecule type" value="Genomic_DNA"/>
</dbReference>
<feature type="transmembrane region" description="Helical" evidence="2">
    <location>
        <begin position="415"/>
        <end position="432"/>
    </location>
</feature>
<feature type="transmembrane region" description="Helical" evidence="2">
    <location>
        <begin position="444"/>
        <end position="464"/>
    </location>
</feature>
<evidence type="ECO:0000313" key="5">
    <source>
        <dbReference type="Proteomes" id="UP001642484"/>
    </source>
</evidence>
<feature type="transmembrane region" description="Helical" evidence="2">
    <location>
        <begin position="470"/>
        <end position="495"/>
    </location>
</feature>
<dbReference type="Pfam" id="PF00069">
    <property type="entry name" value="Pkinase"/>
    <property type="match status" value="1"/>
</dbReference>
<feature type="transmembrane region" description="Helical" evidence="2">
    <location>
        <begin position="525"/>
        <end position="553"/>
    </location>
</feature>
<feature type="compositionally biased region" description="Basic and acidic residues" evidence="1">
    <location>
        <begin position="252"/>
        <end position="261"/>
    </location>
</feature>
<feature type="transmembrane region" description="Helical" evidence="2">
    <location>
        <begin position="763"/>
        <end position="785"/>
    </location>
</feature>
<feature type="transmembrane region" description="Helical" evidence="2">
    <location>
        <begin position="371"/>
        <end position="395"/>
    </location>
</feature>
<dbReference type="PANTHER" id="PTHR24347">
    <property type="entry name" value="SERINE/THREONINE-PROTEIN KINASE"/>
    <property type="match status" value="1"/>
</dbReference>
<comment type="caution">
    <text evidence="4">The sequence shown here is derived from an EMBL/GenBank/DDBJ whole genome shotgun (WGS) entry which is preliminary data.</text>
</comment>
<feature type="domain" description="Protein kinase" evidence="3">
    <location>
        <begin position="82"/>
        <end position="316"/>
    </location>
</feature>